<protein>
    <submittedName>
        <fullName evidence="4">FecR domain-containing protein</fullName>
    </submittedName>
</protein>
<accession>A0AAJ6BLY3</accession>
<dbReference type="GO" id="GO:0016989">
    <property type="term" value="F:sigma factor antagonist activity"/>
    <property type="evidence" value="ECO:0007669"/>
    <property type="project" value="TreeGrafter"/>
</dbReference>
<evidence type="ECO:0000259" key="3">
    <source>
        <dbReference type="Pfam" id="PF16220"/>
    </source>
</evidence>
<evidence type="ECO:0000256" key="1">
    <source>
        <dbReference type="SAM" id="Phobius"/>
    </source>
</evidence>
<feature type="domain" description="FecR N-terminal" evidence="3">
    <location>
        <begin position="16"/>
        <end position="54"/>
    </location>
</feature>
<dbReference type="InterPro" id="IPR006860">
    <property type="entry name" value="FecR"/>
</dbReference>
<keyword evidence="1" id="KW-0472">Membrane</keyword>
<dbReference type="Proteomes" id="UP001213664">
    <property type="component" value="Chromosome"/>
</dbReference>
<dbReference type="PANTHER" id="PTHR30273:SF2">
    <property type="entry name" value="PROTEIN FECR"/>
    <property type="match status" value="1"/>
</dbReference>
<dbReference type="PIRSF" id="PIRSF018266">
    <property type="entry name" value="FecR"/>
    <property type="match status" value="1"/>
</dbReference>
<dbReference type="Gene3D" id="2.60.120.1440">
    <property type="match status" value="1"/>
</dbReference>
<evidence type="ECO:0000313" key="5">
    <source>
        <dbReference type="Proteomes" id="UP001213664"/>
    </source>
</evidence>
<dbReference type="PANTHER" id="PTHR30273">
    <property type="entry name" value="PERIPLASMIC SIGNAL SENSOR AND SIGMA FACTOR ACTIVATOR FECR-RELATED"/>
    <property type="match status" value="1"/>
</dbReference>
<evidence type="ECO:0000313" key="4">
    <source>
        <dbReference type="EMBL" id="WEK40086.1"/>
    </source>
</evidence>
<dbReference type="InterPro" id="IPR032623">
    <property type="entry name" value="FecR_N"/>
</dbReference>
<dbReference type="Pfam" id="PF16220">
    <property type="entry name" value="DUF4880"/>
    <property type="match status" value="1"/>
</dbReference>
<keyword evidence="1" id="KW-1133">Transmembrane helix</keyword>
<feature type="transmembrane region" description="Helical" evidence="1">
    <location>
        <begin position="86"/>
        <end position="109"/>
    </location>
</feature>
<evidence type="ECO:0000259" key="2">
    <source>
        <dbReference type="Pfam" id="PF04773"/>
    </source>
</evidence>
<feature type="domain" description="FecR protein" evidence="2">
    <location>
        <begin position="116"/>
        <end position="206"/>
    </location>
</feature>
<organism evidence="4 5">
    <name type="scientific">Candidatus Brevundimonas colombiensis</name>
    <dbReference type="NCBI Taxonomy" id="3121376"/>
    <lineage>
        <taxon>Bacteria</taxon>
        <taxon>Pseudomonadati</taxon>
        <taxon>Pseudomonadota</taxon>
        <taxon>Alphaproteobacteria</taxon>
        <taxon>Caulobacterales</taxon>
        <taxon>Caulobacteraceae</taxon>
        <taxon>Brevundimonas</taxon>
    </lineage>
</organism>
<dbReference type="EMBL" id="CP119326">
    <property type="protein sequence ID" value="WEK40086.1"/>
    <property type="molecule type" value="Genomic_DNA"/>
</dbReference>
<keyword evidence="1" id="KW-0812">Transmembrane</keyword>
<dbReference type="Pfam" id="PF04773">
    <property type="entry name" value="FecR"/>
    <property type="match status" value="1"/>
</dbReference>
<sequence length="330" mass="35612">MLQRLNILLAARPRTAEAWLARMARPDAGAHDQAALTAWLRADPDHLRQYEQAKADQAALEPLRSVFADDLATLRRSPRPSMTRRTLLAPGLAASAVAIAAVVVLPSMLKDQGRLYEAASGRITDIALEDGSRMTLDAGSAVRVALRDDARRATLERGAAYFEVAHNAARPFQVAVGDRRVIVTGTKFVTALTEDGAEVSLLQGRVAVGSRDATARDALANALILSPGERADFTPGKPGIRKTTADVDTATAWRKRRLVFQDAPLSVVLAAVARYSDHPLVLTDPALGRMRVTMVLPLEGEDAIEDRLTALLPIRMTPSPDGARRIVRAD</sequence>
<dbReference type="AlphaFoldDB" id="A0AAJ6BLY3"/>
<dbReference type="InterPro" id="IPR012373">
    <property type="entry name" value="Ferrdict_sens_TM"/>
</dbReference>
<proteinExistence type="predicted"/>
<name>A0AAJ6BLY3_9CAUL</name>
<gene>
    <name evidence="4" type="ORF">P0Y50_00335</name>
</gene>
<reference evidence="4" key="1">
    <citation type="submission" date="2023-03" db="EMBL/GenBank/DDBJ databases">
        <title>Andean soil-derived lignocellulolytic bacterial consortium as a source of novel taxa and putative plastic-active enzymes.</title>
        <authorList>
            <person name="Diaz-Garcia L."/>
            <person name="Chuvochina M."/>
            <person name="Feuerriegel G."/>
            <person name="Bunk B."/>
            <person name="Sproer C."/>
            <person name="Streit W.R."/>
            <person name="Rodriguez L.M."/>
            <person name="Overmann J."/>
            <person name="Jimenez D.J."/>
        </authorList>
    </citation>
    <scope>NUCLEOTIDE SEQUENCE</scope>
    <source>
        <strain evidence="4">MAG 833</strain>
    </source>
</reference>